<reference evidence="2" key="1">
    <citation type="journal article" date="2014" name="Int. J. Syst. Evol. Microbiol.">
        <title>Complete genome sequence of Corynebacterium casei LMG S-19264T (=DSM 44701T), isolated from a smear-ripened cheese.</title>
        <authorList>
            <consortium name="US DOE Joint Genome Institute (JGI-PGF)"/>
            <person name="Walter F."/>
            <person name="Albersmeier A."/>
            <person name="Kalinowski J."/>
            <person name="Ruckert C."/>
        </authorList>
    </citation>
    <scope>NUCLEOTIDE SEQUENCE</scope>
    <source>
        <strain evidence="2">CCM 7905</strain>
    </source>
</reference>
<proteinExistence type="predicted"/>
<dbReference type="EMBL" id="BMCU01000001">
    <property type="protein sequence ID" value="GGF94329.1"/>
    <property type="molecule type" value="Genomic_DNA"/>
</dbReference>
<accession>A0A917FQ88</accession>
<keyword evidence="3" id="KW-1185">Reference proteome</keyword>
<dbReference type="PANTHER" id="PTHR40254">
    <property type="entry name" value="BLR0577 PROTEIN"/>
    <property type="match status" value="1"/>
</dbReference>
<dbReference type="RefSeq" id="WP_229745739.1">
    <property type="nucleotide sequence ID" value="NZ_BMCU01000001.1"/>
</dbReference>
<feature type="domain" description="FAD-dependent urate hydroxylase HpyO/Asp monooxygenase CreE-like FAD/NAD(P)-binding" evidence="1">
    <location>
        <begin position="4"/>
        <end position="177"/>
    </location>
</feature>
<dbReference type="Proteomes" id="UP000654257">
    <property type="component" value="Unassembled WGS sequence"/>
</dbReference>
<dbReference type="SUPFAM" id="SSF51905">
    <property type="entry name" value="FAD/NAD(P)-binding domain"/>
    <property type="match status" value="1"/>
</dbReference>
<sequence length="605" mass="66222">MKVAIVGAGPRGTGILERLVARAATDPRPVHIDLVDPYSPGAGRIWRKDQDTLLWMNSVAADVAMFTDPTSSVSSPVDPGPTLGEWVVAHREKLSAMPDISSEVERFTTTSFASRTLHSYYLAWVFDRALAAAPEHVSIEVHRATVLDIVDDGDRQVLTLDDGTTLHADSVVLAQGHPDSSESEREKTLRSYALENNLVYVGPGYTADLDPSPVPEGEPVLVAGIGLAFVDWMVLLAESRGGLFYREPSGSLSYTHSGREPVLYVGSRRGVPYHAKISYSIADARPPLPRYFVPAAFPGTDTLDFRTQVWPLASKELAGAHYYELFRSHPERTSGSWEDFDAVFAAHDWSSSRIRELEEEFVPKREDRIDLDRLDRPLAGETYGGLDDVQSRVIAYGEADLYRSADPEWSSDAAVFSALLSVYATVGELVRTERLSSETVARDVEGWLHSFFSFVASGPPPERLEQMLALARAGVIRFLGPDTRFGTDDGQFVARSSSQPDVVHARAYIEARLPIPSIEFSGDALLRTLHARGAVREIRASATSPAKLAVDGHSRLVDAHGNAHPRRFAVGPWVAGHTWSGAFPRPGINAGFFRHNDAVAEGLLS</sequence>
<dbReference type="InterPro" id="IPR052189">
    <property type="entry name" value="L-asp_N-monooxygenase_NS-form"/>
</dbReference>
<dbReference type="Pfam" id="PF13454">
    <property type="entry name" value="NAD_binding_9"/>
    <property type="match status" value="1"/>
</dbReference>
<evidence type="ECO:0000313" key="3">
    <source>
        <dbReference type="Proteomes" id="UP000654257"/>
    </source>
</evidence>
<evidence type="ECO:0000313" key="2">
    <source>
        <dbReference type="EMBL" id="GGF94329.1"/>
    </source>
</evidence>
<protein>
    <submittedName>
        <fullName evidence="2">Adenylate cyclase</fullName>
    </submittedName>
</protein>
<gene>
    <name evidence="2" type="ORF">GCM10007304_05190</name>
</gene>
<dbReference type="InterPro" id="IPR036188">
    <property type="entry name" value="FAD/NAD-bd_sf"/>
</dbReference>
<organism evidence="2 3">
    <name type="scientific">Rhodococcoides trifolii</name>
    <dbReference type="NCBI Taxonomy" id="908250"/>
    <lineage>
        <taxon>Bacteria</taxon>
        <taxon>Bacillati</taxon>
        <taxon>Actinomycetota</taxon>
        <taxon>Actinomycetes</taxon>
        <taxon>Mycobacteriales</taxon>
        <taxon>Nocardiaceae</taxon>
        <taxon>Rhodococcoides</taxon>
    </lineage>
</organism>
<name>A0A917FQ88_9NOCA</name>
<dbReference type="InterPro" id="IPR038732">
    <property type="entry name" value="HpyO/CreE_NAD-binding"/>
</dbReference>
<comment type="caution">
    <text evidence="2">The sequence shown here is derived from an EMBL/GenBank/DDBJ whole genome shotgun (WGS) entry which is preliminary data.</text>
</comment>
<evidence type="ECO:0000259" key="1">
    <source>
        <dbReference type="Pfam" id="PF13454"/>
    </source>
</evidence>
<dbReference type="AlphaFoldDB" id="A0A917FQ88"/>
<reference evidence="2" key="2">
    <citation type="submission" date="2020-09" db="EMBL/GenBank/DDBJ databases">
        <authorList>
            <person name="Sun Q."/>
            <person name="Sedlacek I."/>
        </authorList>
    </citation>
    <scope>NUCLEOTIDE SEQUENCE</scope>
    <source>
        <strain evidence="2">CCM 7905</strain>
    </source>
</reference>
<dbReference type="PANTHER" id="PTHR40254:SF1">
    <property type="entry name" value="BLR0577 PROTEIN"/>
    <property type="match status" value="1"/>
</dbReference>